<protein>
    <submittedName>
        <fullName evidence="2">Uncharacterized protein</fullName>
    </submittedName>
</protein>
<dbReference type="Gramene" id="OE9A106345T1">
    <property type="protein sequence ID" value="OE9A106345C1"/>
    <property type="gene ID" value="OE9A106345"/>
</dbReference>
<gene>
    <name evidence="2" type="ORF">OLEA9_A106345</name>
</gene>
<organism evidence="2 3">
    <name type="scientific">Olea europaea subsp. europaea</name>
    <dbReference type="NCBI Taxonomy" id="158383"/>
    <lineage>
        <taxon>Eukaryota</taxon>
        <taxon>Viridiplantae</taxon>
        <taxon>Streptophyta</taxon>
        <taxon>Embryophyta</taxon>
        <taxon>Tracheophyta</taxon>
        <taxon>Spermatophyta</taxon>
        <taxon>Magnoliopsida</taxon>
        <taxon>eudicotyledons</taxon>
        <taxon>Gunneridae</taxon>
        <taxon>Pentapetalae</taxon>
        <taxon>asterids</taxon>
        <taxon>lamiids</taxon>
        <taxon>Lamiales</taxon>
        <taxon>Oleaceae</taxon>
        <taxon>Oleeae</taxon>
        <taxon>Olea</taxon>
    </lineage>
</organism>
<dbReference type="EMBL" id="CACTIH010002309">
    <property type="protein sequence ID" value="CAA2975792.1"/>
    <property type="molecule type" value="Genomic_DNA"/>
</dbReference>
<dbReference type="Proteomes" id="UP000594638">
    <property type="component" value="Unassembled WGS sequence"/>
</dbReference>
<sequence length="90" mass="9819">MGGAWLWLIVVIDGMVARTRGGVGGAAGSKEKVAADDEMLGKKEIWLDGLGSFTCEMIWKKSAEIGIGLFWMDNGLWIWIKVCLLNSTSK</sequence>
<name>A0A8S0RAS0_OLEEU</name>
<evidence type="ECO:0000256" key="1">
    <source>
        <dbReference type="SAM" id="SignalP"/>
    </source>
</evidence>
<keyword evidence="3" id="KW-1185">Reference proteome</keyword>
<feature type="signal peptide" evidence="1">
    <location>
        <begin position="1"/>
        <end position="21"/>
    </location>
</feature>
<evidence type="ECO:0000313" key="3">
    <source>
        <dbReference type="Proteomes" id="UP000594638"/>
    </source>
</evidence>
<feature type="chain" id="PRO_5035815790" evidence="1">
    <location>
        <begin position="22"/>
        <end position="90"/>
    </location>
</feature>
<accession>A0A8S0RAS0</accession>
<dbReference type="AlphaFoldDB" id="A0A8S0RAS0"/>
<keyword evidence="1" id="KW-0732">Signal</keyword>
<proteinExistence type="predicted"/>
<evidence type="ECO:0000313" key="2">
    <source>
        <dbReference type="EMBL" id="CAA2975792.1"/>
    </source>
</evidence>
<reference evidence="2 3" key="1">
    <citation type="submission" date="2019-12" db="EMBL/GenBank/DDBJ databases">
        <authorList>
            <person name="Alioto T."/>
            <person name="Alioto T."/>
            <person name="Gomez Garrido J."/>
        </authorList>
    </citation>
    <scope>NUCLEOTIDE SEQUENCE [LARGE SCALE GENOMIC DNA]</scope>
</reference>
<comment type="caution">
    <text evidence="2">The sequence shown here is derived from an EMBL/GenBank/DDBJ whole genome shotgun (WGS) entry which is preliminary data.</text>
</comment>